<organism evidence="2 3">
    <name type="scientific">Pachysolen tannophilus NRRL Y-2460</name>
    <dbReference type="NCBI Taxonomy" id="669874"/>
    <lineage>
        <taxon>Eukaryota</taxon>
        <taxon>Fungi</taxon>
        <taxon>Dikarya</taxon>
        <taxon>Ascomycota</taxon>
        <taxon>Saccharomycotina</taxon>
        <taxon>Pichiomycetes</taxon>
        <taxon>Pachysolenaceae</taxon>
        <taxon>Pachysolen</taxon>
    </lineage>
</organism>
<dbReference type="Proteomes" id="UP000094236">
    <property type="component" value="Unassembled WGS sequence"/>
</dbReference>
<dbReference type="PANTHER" id="PTHR28051:SF1">
    <property type="entry name" value="PROTEIN MTL1-RELATED"/>
    <property type="match status" value="1"/>
</dbReference>
<name>A0A1E4TVK0_PACTA</name>
<proteinExistence type="predicted"/>
<dbReference type="InterPro" id="IPR052292">
    <property type="entry name" value="Glucose_repression_reg"/>
</dbReference>
<protein>
    <submittedName>
        <fullName evidence="2">Uncharacterized protein</fullName>
    </submittedName>
</protein>
<dbReference type="AlphaFoldDB" id="A0A1E4TVK0"/>
<dbReference type="GO" id="GO:0005773">
    <property type="term" value="C:vacuole"/>
    <property type="evidence" value="ECO:0007669"/>
    <property type="project" value="GOC"/>
</dbReference>
<dbReference type="EMBL" id="KV454013">
    <property type="protein sequence ID" value="ODV95795.1"/>
    <property type="molecule type" value="Genomic_DNA"/>
</dbReference>
<evidence type="ECO:0000313" key="3">
    <source>
        <dbReference type="Proteomes" id="UP000094236"/>
    </source>
</evidence>
<dbReference type="PANTHER" id="PTHR28051">
    <property type="entry name" value="PROTEIN MTL1-RELATED"/>
    <property type="match status" value="1"/>
</dbReference>
<dbReference type="STRING" id="669874.A0A1E4TVK0"/>
<feature type="compositionally biased region" description="Low complexity" evidence="1">
    <location>
        <begin position="176"/>
        <end position="221"/>
    </location>
</feature>
<feature type="region of interest" description="Disordered" evidence="1">
    <location>
        <begin position="170"/>
        <end position="221"/>
    </location>
</feature>
<evidence type="ECO:0000313" key="2">
    <source>
        <dbReference type="EMBL" id="ODV95795.1"/>
    </source>
</evidence>
<gene>
    <name evidence="2" type="ORF">PACTADRAFT_49242</name>
</gene>
<reference evidence="3" key="1">
    <citation type="submission" date="2016-05" db="EMBL/GenBank/DDBJ databases">
        <title>Comparative genomics of biotechnologically important yeasts.</title>
        <authorList>
            <consortium name="DOE Joint Genome Institute"/>
            <person name="Riley R."/>
            <person name="Haridas S."/>
            <person name="Wolfe K.H."/>
            <person name="Lopes M.R."/>
            <person name="Hittinger C.T."/>
            <person name="Goker M."/>
            <person name="Salamov A."/>
            <person name="Wisecaver J."/>
            <person name="Long T.M."/>
            <person name="Aerts A.L."/>
            <person name="Barry K."/>
            <person name="Choi C."/>
            <person name="Clum A."/>
            <person name="Coughlan A.Y."/>
            <person name="Deshpande S."/>
            <person name="Douglass A.P."/>
            <person name="Hanson S.J."/>
            <person name="Klenk H.-P."/>
            <person name="Labutti K."/>
            <person name="Lapidus A."/>
            <person name="Lindquist E."/>
            <person name="Lipzen A."/>
            <person name="Meier-Kolthoff J.P."/>
            <person name="Ohm R.A."/>
            <person name="Otillar R.P."/>
            <person name="Pangilinan J."/>
            <person name="Peng Y."/>
            <person name="Rokas A."/>
            <person name="Rosa C.A."/>
            <person name="Scheuner C."/>
            <person name="Sibirny A.A."/>
            <person name="Slot J.C."/>
            <person name="Stielow J.B."/>
            <person name="Sun H."/>
            <person name="Kurtzman C.P."/>
            <person name="Blackwell M."/>
            <person name="Grigoriev I.V."/>
            <person name="Jeffries T.W."/>
        </authorList>
    </citation>
    <scope>NUCLEOTIDE SEQUENCE [LARGE SCALE GENOMIC DNA]</scope>
    <source>
        <strain evidence="3">NRRL Y-2460</strain>
    </source>
</reference>
<dbReference type="OrthoDB" id="5563539at2759"/>
<dbReference type="GO" id="GO:0007039">
    <property type="term" value="P:protein catabolic process in the vacuole"/>
    <property type="evidence" value="ECO:0007669"/>
    <property type="project" value="TreeGrafter"/>
</dbReference>
<dbReference type="GO" id="GO:0042149">
    <property type="term" value="P:cellular response to glucose starvation"/>
    <property type="evidence" value="ECO:0007669"/>
    <property type="project" value="TreeGrafter"/>
</dbReference>
<sequence>MSASSRYNYYKVASEKLLYDDCFISKYKMFKCLAPSIPVIGGSNNSGNNVSRRRSCNDTIIHNVDYFSFDLTEQQLYKCWRIIHRSNSMTDIKRLNKLDNDKYNLYNRVEDIMLLIPSTSTKRLENASWRAWTKSKFHLKELDPASLNWCKENDITWLYGPLINDDEDEKGQEFELSGSGSRSKSESALASTSLSTSQQDLELQRLSSSDSLSSTTSSNSCGSFLSSSTSVSSDLLVPFHNSVSPVKPILKHKENILLGTDVNTITDRTRKLSFDELYNLDNGHCENQSKKRVSFNEVMEKREIIGNQIYDYDLQFVDNERIGYGNYQNI</sequence>
<accession>A0A1E4TVK0</accession>
<evidence type="ECO:0000256" key="1">
    <source>
        <dbReference type="SAM" id="MobiDB-lite"/>
    </source>
</evidence>
<keyword evidence="3" id="KW-1185">Reference proteome</keyword>